<dbReference type="PANTHER" id="PTHR21180:SF32">
    <property type="entry name" value="ENDONUCLEASE_EXONUCLEASE_PHOSPHATASE FAMILY DOMAIN-CONTAINING PROTEIN 1"/>
    <property type="match status" value="1"/>
</dbReference>
<dbReference type="InterPro" id="IPR003583">
    <property type="entry name" value="Hlx-hairpin-Hlx_DNA-bd_motif"/>
</dbReference>
<keyword evidence="4" id="KW-0238">DNA-binding</keyword>
<reference evidence="4 5" key="1">
    <citation type="submission" date="2022-10" db="EMBL/GenBank/DDBJ databases">
        <title>The complete genomes of actinobacterial strains from the NBC collection.</title>
        <authorList>
            <person name="Joergensen T.S."/>
            <person name="Alvarez Arevalo M."/>
            <person name="Sterndorff E.B."/>
            <person name="Faurdal D."/>
            <person name="Vuksanovic O."/>
            <person name="Mourched A.-S."/>
            <person name="Charusanti P."/>
            <person name="Shaw S."/>
            <person name="Blin K."/>
            <person name="Weber T."/>
        </authorList>
    </citation>
    <scope>NUCLEOTIDE SEQUENCE [LARGE SCALE GENOMIC DNA]</scope>
    <source>
        <strain evidence="4 5">NBC_00319</strain>
    </source>
</reference>
<dbReference type="Pfam" id="PF10531">
    <property type="entry name" value="SLBB"/>
    <property type="match status" value="1"/>
</dbReference>
<keyword evidence="5" id="KW-1185">Reference proteome</keyword>
<feature type="compositionally biased region" description="Low complexity" evidence="1">
    <location>
        <begin position="152"/>
        <end position="165"/>
    </location>
</feature>
<dbReference type="PANTHER" id="PTHR21180">
    <property type="entry name" value="ENDONUCLEASE/EXONUCLEASE/PHOSPHATASE FAMILY DOMAIN-CONTAINING PROTEIN 1"/>
    <property type="match status" value="1"/>
</dbReference>
<dbReference type="InterPro" id="IPR051675">
    <property type="entry name" value="Endo/Exo/Phosphatase_dom_1"/>
</dbReference>
<feature type="domain" description="Helix-hairpin-helix DNA-binding motif class 1" evidence="3">
    <location>
        <begin position="307"/>
        <end position="326"/>
    </location>
</feature>
<organism evidence="4 5">
    <name type="scientific">Williamsia herbipolensis</name>
    <dbReference type="NCBI Taxonomy" id="1603258"/>
    <lineage>
        <taxon>Bacteria</taxon>
        <taxon>Bacillati</taxon>
        <taxon>Actinomycetota</taxon>
        <taxon>Actinomycetes</taxon>
        <taxon>Mycobacteriales</taxon>
        <taxon>Nocardiaceae</taxon>
        <taxon>Williamsia</taxon>
    </lineage>
</organism>
<keyword evidence="2" id="KW-1133">Transmembrane helix</keyword>
<sequence>MALSSRSPRRGDGLARLQSPAAPWARLGDDVVSGPDLDLDDPDRVTEWPAGPDDPTRHPDGEFDTPDHGRSPRWDQPATPRWLDPALDLDADTSHATPRSRPRGRRRRGLLMAPPAAIALVVVGVLACVVTVYTVVSGSSDDVPTVVAFPSSAGAAAPSGRTTAGDAAQNPSRTARSSPTDAPTAGGAAMVVSVVGLVRTPGLVHLSTTARIADAIAAAGGGRPGADLLSLNMAQPVRDGDQILVGFADPSGGTRLRSAVVSGGGASSPATPGDRSPKATAGTAPSTGAAGTGASAGTVDLNTADEAALDTLPGVGPVTAASIIEWRTRNGRFTSVDQLAEVDGIGPGRLAKLRDRVTVGAG</sequence>
<dbReference type="InterPro" id="IPR010994">
    <property type="entry name" value="RuvA_2-like"/>
</dbReference>
<feature type="region of interest" description="Disordered" evidence="1">
    <location>
        <begin position="152"/>
        <end position="185"/>
    </location>
</feature>
<dbReference type="AlphaFoldDB" id="A0AAU4K5G5"/>
<dbReference type="SMART" id="SM00278">
    <property type="entry name" value="HhH1"/>
    <property type="match status" value="2"/>
</dbReference>
<feature type="transmembrane region" description="Helical" evidence="2">
    <location>
        <begin position="109"/>
        <end position="136"/>
    </location>
</feature>
<accession>A0AAU4K5G5</accession>
<evidence type="ECO:0000256" key="1">
    <source>
        <dbReference type="SAM" id="MobiDB-lite"/>
    </source>
</evidence>
<protein>
    <submittedName>
        <fullName evidence="4">ComEA family DNA-binding protein</fullName>
    </submittedName>
</protein>
<proteinExistence type="predicted"/>
<evidence type="ECO:0000259" key="3">
    <source>
        <dbReference type="SMART" id="SM00278"/>
    </source>
</evidence>
<dbReference type="GO" id="GO:0003677">
    <property type="term" value="F:DNA binding"/>
    <property type="evidence" value="ECO:0007669"/>
    <property type="project" value="UniProtKB-KW"/>
</dbReference>
<dbReference type="GO" id="GO:0015628">
    <property type="term" value="P:protein secretion by the type II secretion system"/>
    <property type="evidence" value="ECO:0007669"/>
    <property type="project" value="TreeGrafter"/>
</dbReference>
<feature type="compositionally biased region" description="Basic and acidic residues" evidence="1">
    <location>
        <begin position="54"/>
        <end position="73"/>
    </location>
</feature>
<feature type="region of interest" description="Disordered" evidence="1">
    <location>
        <begin position="1"/>
        <end position="107"/>
    </location>
</feature>
<dbReference type="Proteomes" id="UP001432128">
    <property type="component" value="Chromosome"/>
</dbReference>
<dbReference type="InterPro" id="IPR019554">
    <property type="entry name" value="Soluble_ligand-bd"/>
</dbReference>
<feature type="region of interest" description="Disordered" evidence="1">
    <location>
        <begin position="258"/>
        <end position="297"/>
    </location>
</feature>
<dbReference type="GO" id="GO:0006281">
    <property type="term" value="P:DNA repair"/>
    <property type="evidence" value="ECO:0007669"/>
    <property type="project" value="InterPro"/>
</dbReference>
<dbReference type="RefSeq" id="WP_328858345.1">
    <property type="nucleotide sequence ID" value="NZ_CP108021.1"/>
</dbReference>
<dbReference type="Pfam" id="PF12836">
    <property type="entry name" value="HHH_3"/>
    <property type="match status" value="1"/>
</dbReference>
<dbReference type="KEGG" id="whr:OG579_05290"/>
<feature type="compositionally biased region" description="Basic residues" evidence="1">
    <location>
        <begin position="98"/>
        <end position="107"/>
    </location>
</feature>
<dbReference type="Gene3D" id="1.10.150.320">
    <property type="entry name" value="Photosystem II 12 kDa extrinsic protein"/>
    <property type="match status" value="1"/>
</dbReference>
<gene>
    <name evidence="4" type="ORF">OG579_05290</name>
</gene>
<name>A0AAU4K5G5_9NOCA</name>
<feature type="compositionally biased region" description="Polar residues" evidence="1">
    <location>
        <begin position="169"/>
        <end position="181"/>
    </location>
</feature>
<feature type="compositionally biased region" description="Low complexity" evidence="1">
    <location>
        <begin position="267"/>
        <end position="297"/>
    </location>
</feature>
<keyword evidence="2" id="KW-0812">Transmembrane</keyword>
<keyword evidence="2" id="KW-0472">Membrane</keyword>
<evidence type="ECO:0000313" key="5">
    <source>
        <dbReference type="Proteomes" id="UP001432128"/>
    </source>
</evidence>
<evidence type="ECO:0000256" key="2">
    <source>
        <dbReference type="SAM" id="Phobius"/>
    </source>
</evidence>
<evidence type="ECO:0000313" key="4">
    <source>
        <dbReference type="EMBL" id="WUM21217.1"/>
    </source>
</evidence>
<feature type="domain" description="Helix-hairpin-helix DNA-binding motif class 1" evidence="3">
    <location>
        <begin position="337"/>
        <end position="356"/>
    </location>
</feature>
<dbReference type="GO" id="GO:0015627">
    <property type="term" value="C:type II protein secretion system complex"/>
    <property type="evidence" value="ECO:0007669"/>
    <property type="project" value="TreeGrafter"/>
</dbReference>
<dbReference type="SUPFAM" id="SSF47781">
    <property type="entry name" value="RuvA domain 2-like"/>
    <property type="match status" value="1"/>
</dbReference>
<dbReference type="Gene3D" id="3.10.560.10">
    <property type="entry name" value="Outer membrane lipoprotein wza domain like"/>
    <property type="match status" value="1"/>
</dbReference>
<dbReference type="EMBL" id="CP108021">
    <property type="protein sequence ID" value="WUM21217.1"/>
    <property type="molecule type" value="Genomic_DNA"/>
</dbReference>